<dbReference type="Pfam" id="PF03929">
    <property type="entry name" value="PepSY_TM"/>
    <property type="match status" value="1"/>
</dbReference>
<feature type="transmembrane region" description="Helical" evidence="2">
    <location>
        <begin position="12"/>
        <end position="31"/>
    </location>
</feature>
<dbReference type="Proteomes" id="UP000245073">
    <property type="component" value="Unassembled WGS sequence"/>
</dbReference>
<evidence type="ECO:0000313" key="4">
    <source>
        <dbReference type="Proteomes" id="UP000245073"/>
    </source>
</evidence>
<feature type="transmembrane region" description="Helical" evidence="2">
    <location>
        <begin position="131"/>
        <end position="152"/>
    </location>
</feature>
<keyword evidence="2" id="KW-0812">Transmembrane</keyword>
<dbReference type="PANTHER" id="PTHR34219">
    <property type="entry name" value="IRON-REGULATED INNER MEMBRANE PROTEIN-RELATED"/>
    <property type="match status" value="1"/>
</dbReference>
<proteinExistence type="predicted"/>
<feature type="compositionally biased region" description="Basic and acidic residues" evidence="1">
    <location>
        <begin position="367"/>
        <end position="382"/>
    </location>
</feature>
<evidence type="ECO:0000256" key="2">
    <source>
        <dbReference type="SAM" id="Phobius"/>
    </source>
</evidence>
<dbReference type="OrthoDB" id="7328956at2"/>
<feature type="region of interest" description="Disordered" evidence="1">
    <location>
        <begin position="350"/>
        <end position="382"/>
    </location>
</feature>
<keyword evidence="2" id="KW-1133">Transmembrane helix</keyword>
<gene>
    <name evidence="3" type="ORF">DDF67_07555</name>
</gene>
<name>A0A2T9K6A1_9CAUL</name>
<organism evidence="3 4">
    <name type="scientific">Caulobacter endophyticus</name>
    <dbReference type="NCBI Taxonomy" id="2172652"/>
    <lineage>
        <taxon>Bacteria</taxon>
        <taxon>Pseudomonadati</taxon>
        <taxon>Pseudomonadota</taxon>
        <taxon>Alphaproteobacteria</taxon>
        <taxon>Caulobacterales</taxon>
        <taxon>Caulobacteraceae</taxon>
        <taxon>Caulobacter</taxon>
    </lineage>
</organism>
<protein>
    <submittedName>
        <fullName evidence="3">Peptidase</fullName>
    </submittedName>
</protein>
<evidence type="ECO:0000256" key="1">
    <source>
        <dbReference type="SAM" id="MobiDB-lite"/>
    </source>
</evidence>
<reference evidence="3 4" key="1">
    <citation type="submission" date="2018-04" db="EMBL/GenBank/DDBJ databases">
        <title>The genome sequence of Caulobacter sp. 744.</title>
        <authorList>
            <person name="Gao J."/>
            <person name="Sun J."/>
        </authorList>
    </citation>
    <scope>NUCLEOTIDE SEQUENCE [LARGE SCALE GENOMIC DNA]</scope>
    <source>
        <strain evidence="3 4">774</strain>
    </source>
</reference>
<comment type="caution">
    <text evidence="3">The sequence shown here is derived from an EMBL/GenBank/DDBJ whole genome shotgun (WGS) entry which is preliminary data.</text>
</comment>
<evidence type="ECO:0000313" key="3">
    <source>
        <dbReference type="EMBL" id="PVM91331.1"/>
    </source>
</evidence>
<keyword evidence="4" id="KW-1185">Reference proteome</keyword>
<dbReference type="AlphaFoldDB" id="A0A2T9K6A1"/>
<accession>A0A2T9K6A1</accession>
<dbReference type="PANTHER" id="PTHR34219:SF3">
    <property type="entry name" value="BLL7967 PROTEIN"/>
    <property type="match status" value="1"/>
</dbReference>
<sequence length="382" mass="41251">MRILRLLHRWSGGFIGLLLAVLGFTGALLVHEDAFLRATVPHAADVQRQDTATLAAAATRIFAAQDRPRSIVLATERKGLHKLSYPGETQKGAYADQDGAVVQAWTSKWTRPEVWLFDVHHHLLAGDAGDIVGGIAGLAGLGFVITGLILWWPTRRMFQLRAWPRAMKRPAIVHHHRDLGVLVAPLLILSLTTGATMNLKWFSQALRAPFSSPATMDKASAAPKIKGGKLAADLDWNKVIGQAQARFPGAEVRTIGLPAKSGGLIAIRLRQQPEWLTNGRTMAWFDPATGAMVASRDAQAMPLGSRITNADFPLHAAKVGGLAYRLVMTVSGLALTLLGSLAVVTFWGNPSGLPKRRKKKAAAPPKAKTEPRPQPKPEPVEA</sequence>
<keyword evidence="2" id="KW-0472">Membrane</keyword>
<dbReference type="RefSeq" id="WP_109100285.1">
    <property type="nucleotide sequence ID" value="NZ_QDKQ01000031.1"/>
</dbReference>
<dbReference type="InterPro" id="IPR005625">
    <property type="entry name" value="PepSY-ass_TM"/>
</dbReference>
<dbReference type="EMBL" id="QDKQ01000031">
    <property type="protein sequence ID" value="PVM91331.1"/>
    <property type="molecule type" value="Genomic_DNA"/>
</dbReference>
<feature type="transmembrane region" description="Helical" evidence="2">
    <location>
        <begin position="322"/>
        <end position="348"/>
    </location>
</feature>